<comment type="similarity">
    <text evidence="2">Belongs to the flagellar radial spoke RSP3 family.</text>
</comment>
<dbReference type="EMBL" id="LWCA01000391">
    <property type="protein sequence ID" value="OAF68767.1"/>
    <property type="molecule type" value="Genomic_DNA"/>
</dbReference>
<feature type="domain" description="Tim10-like" evidence="10">
    <location>
        <begin position="22"/>
        <end position="77"/>
    </location>
</feature>
<dbReference type="Gene3D" id="1.10.287.810">
    <property type="entry name" value="Mitochondrial import inner membrane translocase subunit tim13 like domains"/>
    <property type="match status" value="1"/>
</dbReference>
<dbReference type="Proteomes" id="UP000078046">
    <property type="component" value="Unassembled WGS sequence"/>
</dbReference>
<keyword evidence="4" id="KW-0597">Phosphoprotein</keyword>
<gene>
    <name evidence="11" type="ORF">A3Q56_03487</name>
</gene>
<keyword evidence="5" id="KW-0282">Flagellum</keyword>
<comment type="subcellular location">
    <subcellularLocation>
        <location evidence="1">Cytoplasm</location>
        <location evidence="1">Cytoskeleton</location>
        <location evidence="1">Flagellum axoneme</location>
    </subcellularLocation>
</comment>
<keyword evidence="8" id="KW-0966">Cell projection</keyword>
<dbReference type="SUPFAM" id="SSF144122">
    <property type="entry name" value="Tim10-like"/>
    <property type="match status" value="1"/>
</dbReference>
<dbReference type="PANTHER" id="PTHR21648:SF0">
    <property type="entry name" value="RADIAL SPOKE HEAD PROTEIN 3 HOMOLOG"/>
    <property type="match status" value="1"/>
</dbReference>
<evidence type="ECO:0000313" key="12">
    <source>
        <dbReference type="Proteomes" id="UP000078046"/>
    </source>
</evidence>
<evidence type="ECO:0000256" key="2">
    <source>
        <dbReference type="ARBA" id="ARBA00006737"/>
    </source>
</evidence>
<dbReference type="InterPro" id="IPR009290">
    <property type="entry name" value="Radial_spoke_3"/>
</dbReference>
<organism evidence="11 12">
    <name type="scientific">Intoshia linei</name>
    <dbReference type="NCBI Taxonomy" id="1819745"/>
    <lineage>
        <taxon>Eukaryota</taxon>
        <taxon>Metazoa</taxon>
        <taxon>Spiralia</taxon>
        <taxon>Lophotrochozoa</taxon>
        <taxon>Mesozoa</taxon>
        <taxon>Orthonectida</taxon>
        <taxon>Rhopaluridae</taxon>
        <taxon>Intoshia</taxon>
    </lineage>
</organism>
<dbReference type="OrthoDB" id="313308at2759"/>
<comment type="caution">
    <text evidence="11">The sequence shown here is derived from an EMBL/GenBank/DDBJ whole genome shotgun (WGS) entry which is preliminary data.</text>
</comment>
<protein>
    <submittedName>
        <fullName evidence="11">Mitochondrial import inner membrane translocase subunit Tim13</fullName>
    </submittedName>
</protein>
<accession>A0A177B3A5</accession>
<name>A0A177B3A5_9BILA</name>
<evidence type="ECO:0000256" key="5">
    <source>
        <dbReference type="ARBA" id="ARBA00022846"/>
    </source>
</evidence>
<evidence type="ECO:0000256" key="4">
    <source>
        <dbReference type="ARBA" id="ARBA00022553"/>
    </source>
</evidence>
<dbReference type="GO" id="GO:0005929">
    <property type="term" value="C:cilium"/>
    <property type="evidence" value="ECO:0007669"/>
    <property type="project" value="TreeGrafter"/>
</dbReference>
<evidence type="ECO:0000256" key="9">
    <source>
        <dbReference type="SAM" id="Coils"/>
    </source>
</evidence>
<reference evidence="11 12" key="1">
    <citation type="submission" date="2016-04" db="EMBL/GenBank/DDBJ databases">
        <title>The genome of Intoshia linei affirms orthonectids as highly simplified spiralians.</title>
        <authorList>
            <person name="Mikhailov K.V."/>
            <person name="Slusarev G.S."/>
            <person name="Nikitin M.A."/>
            <person name="Logacheva M.D."/>
            <person name="Penin A."/>
            <person name="Aleoshin V."/>
            <person name="Panchin Y.V."/>
        </authorList>
    </citation>
    <scope>NUCLEOTIDE SEQUENCE [LARGE SCALE GENOMIC DNA]</scope>
    <source>
        <strain evidence="11">Intl2013</strain>
        <tissue evidence="11">Whole animal</tissue>
    </source>
</reference>
<feature type="coiled-coil region" evidence="9">
    <location>
        <begin position="274"/>
        <end position="304"/>
    </location>
</feature>
<keyword evidence="9" id="KW-0175">Coiled coil</keyword>
<feature type="non-terminal residue" evidence="11">
    <location>
        <position position="378"/>
    </location>
</feature>
<keyword evidence="6" id="KW-0969">Cilium</keyword>
<evidence type="ECO:0000256" key="6">
    <source>
        <dbReference type="ARBA" id="ARBA00023069"/>
    </source>
</evidence>
<evidence type="ECO:0000256" key="7">
    <source>
        <dbReference type="ARBA" id="ARBA00023212"/>
    </source>
</evidence>
<evidence type="ECO:0000256" key="1">
    <source>
        <dbReference type="ARBA" id="ARBA00004611"/>
    </source>
</evidence>
<dbReference type="Pfam" id="PF06098">
    <property type="entry name" value="Radial_spoke_3"/>
    <property type="match status" value="1"/>
</dbReference>
<dbReference type="PANTHER" id="PTHR21648">
    <property type="entry name" value="FLAGELLAR RADIAL SPOKE PROTEIN 3"/>
    <property type="match status" value="1"/>
</dbReference>
<keyword evidence="12" id="KW-1185">Reference proteome</keyword>
<dbReference type="AlphaFoldDB" id="A0A177B3A5"/>
<proteinExistence type="inferred from homology"/>
<evidence type="ECO:0000313" key="11">
    <source>
        <dbReference type="EMBL" id="OAF68767.1"/>
    </source>
</evidence>
<dbReference type="Pfam" id="PF02953">
    <property type="entry name" value="zf-Tim10_DDP"/>
    <property type="match status" value="1"/>
</dbReference>
<dbReference type="InterPro" id="IPR004217">
    <property type="entry name" value="Tim10-like"/>
</dbReference>
<evidence type="ECO:0000259" key="10">
    <source>
        <dbReference type="Pfam" id="PF02953"/>
    </source>
</evidence>
<keyword evidence="7" id="KW-0206">Cytoskeleton</keyword>
<evidence type="ECO:0000256" key="3">
    <source>
        <dbReference type="ARBA" id="ARBA00022490"/>
    </source>
</evidence>
<sequence>MYNYDDSSNSNAKIDNEKLLEQAKREIAILNAQDLIKKISDKCFTQCITKPSQSVDSYQMKCLNNCVDRYNEVFDKVDYQRSKNRKFKEIYELQEEKLKRYGNIMYDRRIVRGNTYGQNILPIDAQIDPIELQRKNAAARRALTRKRAREQLRKRTPEPVEGRENMEVQTELYLEEISDKTEEVDTFCQTDAFLDRPPSPCYVPAKIGEDRSTQIWPNELFDFDLEVTPILQVLVGKTVEQSLLEVMEEEELENLRIEQRKFQVLRNAEIVEQQRLAEQDRRHQEEKKRRIEQQQHVIEMEKENIEKINSVYFAKSYLMDLIPVVFSTLQDQGYFYDPIERDIETNFIPWLIQESNIQQKRYKIGSLMLDHLIKTVVK</sequence>
<dbReference type="InterPro" id="IPR035427">
    <property type="entry name" value="Tim10-like_dom_sf"/>
</dbReference>
<evidence type="ECO:0000256" key="8">
    <source>
        <dbReference type="ARBA" id="ARBA00023273"/>
    </source>
</evidence>
<keyword evidence="3" id="KW-0963">Cytoplasm</keyword>